<evidence type="ECO:0000259" key="6">
    <source>
        <dbReference type="SMART" id="SM00827"/>
    </source>
</evidence>
<dbReference type="NCBIfam" id="TIGR00128">
    <property type="entry name" value="fabD"/>
    <property type="match status" value="1"/>
</dbReference>
<dbReference type="SUPFAM" id="SSF55048">
    <property type="entry name" value="Probable ACP-binding domain of malonyl-CoA ACP transacylase"/>
    <property type="match status" value="1"/>
</dbReference>
<protein>
    <recommendedName>
        <fullName evidence="4">Malonyl CoA-acyl carrier protein transacylase</fullName>
        <ecNumber evidence="4">2.3.1.39</ecNumber>
    </recommendedName>
</protein>
<dbReference type="Pfam" id="PF00698">
    <property type="entry name" value="Acyl_transf_1"/>
    <property type="match status" value="1"/>
</dbReference>
<evidence type="ECO:0000256" key="1">
    <source>
        <dbReference type="ARBA" id="ARBA00022679"/>
    </source>
</evidence>
<dbReference type="FunFam" id="3.30.70.250:FF:000001">
    <property type="entry name" value="Malonyl CoA-acyl carrier protein transacylase"/>
    <property type="match status" value="1"/>
</dbReference>
<dbReference type="InterPro" id="IPR016035">
    <property type="entry name" value="Acyl_Trfase/lysoPLipase"/>
</dbReference>
<dbReference type="SUPFAM" id="SSF52151">
    <property type="entry name" value="FabD/lysophospholipase-like"/>
    <property type="match status" value="1"/>
</dbReference>
<dbReference type="InterPro" id="IPR004410">
    <property type="entry name" value="Malonyl_CoA-ACP_transAc_FabD"/>
</dbReference>
<dbReference type="PIRSF" id="PIRSF000446">
    <property type="entry name" value="Mct"/>
    <property type="match status" value="1"/>
</dbReference>
<dbReference type="InterPro" id="IPR014043">
    <property type="entry name" value="Acyl_transferase_dom"/>
</dbReference>
<dbReference type="PANTHER" id="PTHR42681">
    <property type="entry name" value="MALONYL-COA-ACYL CARRIER PROTEIN TRANSACYLASE, MITOCHONDRIAL"/>
    <property type="match status" value="1"/>
</dbReference>
<dbReference type="GO" id="GO:0006633">
    <property type="term" value="P:fatty acid biosynthetic process"/>
    <property type="evidence" value="ECO:0007669"/>
    <property type="project" value="TreeGrafter"/>
</dbReference>
<comment type="caution">
    <text evidence="7">The sequence shown here is derived from an EMBL/GenBank/DDBJ whole genome shotgun (WGS) entry which is preliminary data.</text>
</comment>
<feature type="active site" evidence="5">
    <location>
        <position position="200"/>
    </location>
</feature>
<dbReference type="Gene3D" id="3.30.70.250">
    <property type="entry name" value="Malonyl-CoA ACP transacylase, ACP-binding"/>
    <property type="match status" value="1"/>
</dbReference>
<dbReference type="Proteomes" id="UP000178435">
    <property type="component" value="Unassembled WGS sequence"/>
</dbReference>
<dbReference type="InterPro" id="IPR016036">
    <property type="entry name" value="Malonyl_transacylase_ACP-bd"/>
</dbReference>
<reference evidence="7 8" key="1">
    <citation type="journal article" date="2016" name="Nat. Commun.">
        <title>Thousands of microbial genomes shed light on interconnected biogeochemical processes in an aquifer system.</title>
        <authorList>
            <person name="Anantharaman K."/>
            <person name="Brown C.T."/>
            <person name="Hug L.A."/>
            <person name="Sharon I."/>
            <person name="Castelle C.J."/>
            <person name="Probst A.J."/>
            <person name="Thomas B.C."/>
            <person name="Singh A."/>
            <person name="Wilkins M.J."/>
            <person name="Karaoz U."/>
            <person name="Brodie E.L."/>
            <person name="Williams K.H."/>
            <person name="Hubbard S.S."/>
            <person name="Banfield J.F."/>
        </authorList>
    </citation>
    <scope>NUCLEOTIDE SEQUENCE [LARGE SCALE GENOMIC DNA]</scope>
</reference>
<keyword evidence="1 4" id="KW-0808">Transferase</keyword>
<comment type="similarity">
    <text evidence="4">Belongs to the fabD family.</text>
</comment>
<dbReference type="InterPro" id="IPR001227">
    <property type="entry name" value="Ac_transferase_dom_sf"/>
</dbReference>
<dbReference type="GO" id="GO:0005829">
    <property type="term" value="C:cytosol"/>
    <property type="evidence" value="ECO:0007669"/>
    <property type="project" value="TreeGrafter"/>
</dbReference>
<dbReference type="SMART" id="SM00827">
    <property type="entry name" value="PKS_AT"/>
    <property type="match status" value="1"/>
</dbReference>
<dbReference type="InterPro" id="IPR024925">
    <property type="entry name" value="Malonyl_CoA-ACP_transAc"/>
</dbReference>
<evidence type="ECO:0000256" key="4">
    <source>
        <dbReference type="PIRNR" id="PIRNR000446"/>
    </source>
</evidence>
<feature type="active site" evidence="5">
    <location>
        <position position="92"/>
    </location>
</feature>
<evidence type="ECO:0000313" key="8">
    <source>
        <dbReference type="Proteomes" id="UP000178435"/>
    </source>
</evidence>
<accession>A0A1F7RUH6</accession>
<gene>
    <name evidence="7" type="ORF">A2149_08585</name>
</gene>
<keyword evidence="2 4" id="KW-0012">Acyltransferase</keyword>
<sequence length="311" mass="34054">MKKKIAFLFPGQASQYVGMGKEFYGNYSAARELFEIANDALGFDIGKLCFEGPEEKLKLTEHTQPSILLCSVVTKKILDLKGIKPDIGAGHSLGEYSALVAAGSLDFAQALKIVRMRGRFMQEAVPEGEGAMAALLGIERKKVEEVLSGIRDGVVEPANFNSPGQIVISGEKRAVERAVEELKKNGAKRAVFLPVSAPFHCRLMKPAEDKLAKYLDDTDFKDLGFPIVTNVDANVIKRGDEAKDSLKRQVSRPVRWEESVSKIIEQGIGVLIEVGPGKVLSGLARQINREAVCLNVEDEKSLEKTLEALRN</sequence>
<dbReference type="Gene3D" id="3.40.366.10">
    <property type="entry name" value="Malonyl-Coenzyme A Acyl Carrier Protein, domain 2"/>
    <property type="match status" value="1"/>
</dbReference>
<evidence type="ECO:0000256" key="5">
    <source>
        <dbReference type="PIRSR" id="PIRSR000446-1"/>
    </source>
</evidence>
<dbReference type="AlphaFoldDB" id="A0A1F7RUH6"/>
<evidence type="ECO:0000313" key="7">
    <source>
        <dbReference type="EMBL" id="OGL45225.1"/>
    </source>
</evidence>
<dbReference type="PANTHER" id="PTHR42681:SF1">
    <property type="entry name" value="MALONYL-COA-ACYL CARRIER PROTEIN TRANSACYLASE, MITOCHONDRIAL"/>
    <property type="match status" value="1"/>
</dbReference>
<dbReference type="InterPro" id="IPR050858">
    <property type="entry name" value="Mal-CoA-ACP_Trans/PKS_FabD"/>
</dbReference>
<evidence type="ECO:0000256" key="2">
    <source>
        <dbReference type="ARBA" id="ARBA00023315"/>
    </source>
</evidence>
<proteinExistence type="inferred from homology"/>
<dbReference type="EMBL" id="MGDF01000103">
    <property type="protein sequence ID" value="OGL45225.1"/>
    <property type="molecule type" value="Genomic_DNA"/>
</dbReference>
<comment type="catalytic activity">
    <reaction evidence="3 4">
        <text>holo-[ACP] + malonyl-CoA = malonyl-[ACP] + CoA</text>
        <dbReference type="Rhea" id="RHEA:41792"/>
        <dbReference type="Rhea" id="RHEA-COMP:9623"/>
        <dbReference type="Rhea" id="RHEA-COMP:9685"/>
        <dbReference type="ChEBI" id="CHEBI:57287"/>
        <dbReference type="ChEBI" id="CHEBI:57384"/>
        <dbReference type="ChEBI" id="CHEBI:64479"/>
        <dbReference type="ChEBI" id="CHEBI:78449"/>
        <dbReference type="EC" id="2.3.1.39"/>
    </reaction>
</comment>
<organism evidence="7 8">
    <name type="scientific">Candidatus Schekmanbacteria bacterium RBG_16_38_11</name>
    <dbReference type="NCBI Taxonomy" id="1817880"/>
    <lineage>
        <taxon>Bacteria</taxon>
        <taxon>Candidatus Schekmaniibacteriota</taxon>
    </lineage>
</organism>
<dbReference type="EC" id="2.3.1.39" evidence="4"/>
<evidence type="ECO:0000256" key="3">
    <source>
        <dbReference type="ARBA" id="ARBA00048462"/>
    </source>
</evidence>
<feature type="domain" description="Malonyl-CoA:ACP transacylase (MAT)" evidence="6">
    <location>
        <begin position="8"/>
        <end position="311"/>
    </location>
</feature>
<dbReference type="GO" id="GO:0004314">
    <property type="term" value="F:[acyl-carrier-protein] S-malonyltransferase activity"/>
    <property type="evidence" value="ECO:0007669"/>
    <property type="project" value="UniProtKB-EC"/>
</dbReference>
<name>A0A1F7RUH6_9BACT</name>